<dbReference type="PANTHER" id="PTHR31357">
    <property type="entry name" value="SERPENTINE RECEPTOR CLASS ALPHA-10"/>
    <property type="match status" value="1"/>
</dbReference>
<name>E3MEI5_CAERE</name>
<proteinExistence type="predicted"/>
<dbReference type="OMA" id="HREMELH"/>
<feature type="transmembrane region" description="Helical" evidence="6">
    <location>
        <begin position="144"/>
        <end position="163"/>
    </location>
</feature>
<sequence length="360" mass="41649">MDPNLSPNCTATALADVEKSMQSSQIALQLLTLLLSTLSIAFTYLSTSRFRSSPLPKNLRILMGFHHIALLVYTIPFSLNQGYHLVTRIFYSDCALLVPVSRCVVLRIFQSAASVFFQFFYIAVLLNTFLNSFKFWSESQHSKWLGFLCWIIAGYATFPSVAVDHESKEFMLNCSSFEHKRNSVQKMIFLFFLSIDFASLLGLGFVYYYWKTKYSNPVLRLSISKKKRFEELQRVFRLILPNLLLNVGCYIYFAGLSIFMATEDRLDGNSFLRVNSVPFYTCVSPALWMYTLKRFKGKIEPEPMSSEVHFKILEQSWEKNDPNKNKKKEKVEPRRARKRSEEPTVSYVAETDVVTVIEQI</sequence>
<comment type="subcellular location">
    <subcellularLocation>
        <location evidence="1">Membrane</location>
        <topology evidence="1">Multi-pass membrane protein</topology>
    </subcellularLocation>
</comment>
<evidence type="ECO:0008006" key="9">
    <source>
        <dbReference type="Google" id="ProtNLM"/>
    </source>
</evidence>
<gene>
    <name evidence="7" type="ORF">CRE_21733</name>
</gene>
<dbReference type="InterPro" id="IPR051080">
    <property type="entry name" value="Nematode_rcpt-like_serp_alpha"/>
</dbReference>
<feature type="transmembrane region" description="Helical" evidence="6">
    <location>
        <begin position="108"/>
        <end position="132"/>
    </location>
</feature>
<evidence type="ECO:0000256" key="3">
    <source>
        <dbReference type="ARBA" id="ARBA00022989"/>
    </source>
</evidence>
<protein>
    <recommendedName>
        <fullName evidence="9">G-protein coupled receptors family 1 profile domain-containing protein</fullName>
    </recommendedName>
</protein>
<feature type="transmembrane region" description="Helical" evidence="6">
    <location>
        <begin position="235"/>
        <end position="259"/>
    </location>
</feature>
<feature type="transmembrane region" description="Helical" evidence="6">
    <location>
        <begin position="187"/>
        <end position="210"/>
    </location>
</feature>
<dbReference type="InParanoid" id="E3MEI5"/>
<organism evidence="8">
    <name type="scientific">Caenorhabditis remanei</name>
    <name type="common">Caenorhabditis vulgaris</name>
    <dbReference type="NCBI Taxonomy" id="31234"/>
    <lineage>
        <taxon>Eukaryota</taxon>
        <taxon>Metazoa</taxon>
        <taxon>Ecdysozoa</taxon>
        <taxon>Nematoda</taxon>
        <taxon>Chromadorea</taxon>
        <taxon>Rhabditida</taxon>
        <taxon>Rhabditina</taxon>
        <taxon>Rhabditomorpha</taxon>
        <taxon>Rhabditoidea</taxon>
        <taxon>Rhabditidae</taxon>
        <taxon>Peloderinae</taxon>
        <taxon>Caenorhabditis</taxon>
    </lineage>
</organism>
<keyword evidence="8" id="KW-1185">Reference proteome</keyword>
<dbReference type="GO" id="GO:0004984">
    <property type="term" value="F:olfactory receptor activity"/>
    <property type="evidence" value="ECO:0007669"/>
    <property type="project" value="TreeGrafter"/>
</dbReference>
<evidence type="ECO:0000256" key="1">
    <source>
        <dbReference type="ARBA" id="ARBA00004141"/>
    </source>
</evidence>
<feature type="transmembrane region" description="Helical" evidence="6">
    <location>
        <begin position="59"/>
        <end position="79"/>
    </location>
</feature>
<feature type="transmembrane region" description="Helical" evidence="6">
    <location>
        <begin position="271"/>
        <end position="290"/>
    </location>
</feature>
<feature type="region of interest" description="Disordered" evidence="5">
    <location>
        <begin position="319"/>
        <end position="343"/>
    </location>
</feature>
<evidence type="ECO:0000313" key="7">
    <source>
        <dbReference type="EMBL" id="EFP00473.1"/>
    </source>
</evidence>
<dbReference type="FunCoup" id="E3MEI5">
    <property type="interactions" value="1134"/>
</dbReference>
<evidence type="ECO:0000256" key="4">
    <source>
        <dbReference type="ARBA" id="ARBA00023136"/>
    </source>
</evidence>
<evidence type="ECO:0000256" key="2">
    <source>
        <dbReference type="ARBA" id="ARBA00022692"/>
    </source>
</evidence>
<feature type="transmembrane region" description="Helical" evidence="6">
    <location>
        <begin position="26"/>
        <end position="47"/>
    </location>
</feature>
<dbReference type="eggNOG" id="ENOG502THJZ">
    <property type="taxonomic scope" value="Eukaryota"/>
</dbReference>
<keyword evidence="2 6" id="KW-0812">Transmembrane</keyword>
<accession>E3MEI5</accession>
<evidence type="ECO:0000256" key="5">
    <source>
        <dbReference type="SAM" id="MobiDB-lite"/>
    </source>
</evidence>
<keyword evidence="4 6" id="KW-0472">Membrane</keyword>
<evidence type="ECO:0000256" key="6">
    <source>
        <dbReference type="SAM" id="Phobius"/>
    </source>
</evidence>
<dbReference type="EMBL" id="DS268439">
    <property type="protein sequence ID" value="EFP00473.1"/>
    <property type="molecule type" value="Genomic_DNA"/>
</dbReference>
<dbReference type="Proteomes" id="UP000008281">
    <property type="component" value="Unassembled WGS sequence"/>
</dbReference>
<dbReference type="HOGENOM" id="CLU_071907_0_0_1"/>
<evidence type="ECO:0000313" key="8">
    <source>
        <dbReference type="Proteomes" id="UP000008281"/>
    </source>
</evidence>
<feature type="compositionally biased region" description="Basic and acidic residues" evidence="5">
    <location>
        <begin position="319"/>
        <end position="342"/>
    </location>
</feature>
<dbReference type="AlphaFoldDB" id="E3MEI5"/>
<dbReference type="PANTHER" id="PTHR31357:SF14">
    <property type="entry name" value="G PROTEIN-COUPLED RECEPTOR"/>
    <property type="match status" value="1"/>
</dbReference>
<keyword evidence="3 6" id="KW-1133">Transmembrane helix</keyword>
<dbReference type="GO" id="GO:0016020">
    <property type="term" value="C:membrane"/>
    <property type="evidence" value="ECO:0007669"/>
    <property type="project" value="UniProtKB-SubCell"/>
</dbReference>
<dbReference type="OrthoDB" id="5865058at2759"/>
<reference evidence="7" key="1">
    <citation type="submission" date="2007-07" db="EMBL/GenBank/DDBJ databases">
        <title>PCAP assembly of the Caenorhabditis remanei genome.</title>
        <authorList>
            <consortium name="The Caenorhabditis remanei Sequencing Consortium"/>
            <person name="Wilson R.K."/>
        </authorList>
    </citation>
    <scope>NUCLEOTIDE SEQUENCE [LARGE SCALE GENOMIC DNA]</scope>
    <source>
        <strain evidence="7">PB4641</strain>
    </source>
</reference>